<sequence length="97" mass="11433">MPKQQRSKKEKKQVSPPKSLTPGYIVEGRLPTNQARRFKKFLKEQAESAPDYFEIRVLGRLDKTNNRLFLFTNREGKDTILKRAHEFNLIIEETEIT</sequence>
<dbReference type="AlphaFoldDB" id="A0A1F6N9T8"/>
<feature type="region of interest" description="Disordered" evidence="1">
    <location>
        <begin position="1"/>
        <end position="25"/>
    </location>
</feature>
<organism evidence="2 3">
    <name type="scientific">Candidatus Magasanikbacteria bacterium RIFCSPLOWO2_02_FULL_44_11</name>
    <dbReference type="NCBI Taxonomy" id="1798689"/>
    <lineage>
        <taxon>Bacteria</taxon>
        <taxon>Candidatus Magasanikiibacteriota</taxon>
    </lineage>
</organism>
<evidence type="ECO:0000313" key="3">
    <source>
        <dbReference type="Proteomes" id="UP000178726"/>
    </source>
</evidence>
<feature type="compositionally biased region" description="Basic residues" evidence="1">
    <location>
        <begin position="1"/>
        <end position="11"/>
    </location>
</feature>
<name>A0A1F6N9T8_9BACT</name>
<dbReference type="Proteomes" id="UP000178726">
    <property type="component" value="Unassembled WGS sequence"/>
</dbReference>
<gene>
    <name evidence="2" type="ORF">A3I29_01140</name>
</gene>
<protein>
    <submittedName>
        <fullName evidence="2">Uncharacterized protein</fullName>
    </submittedName>
</protein>
<dbReference type="EMBL" id="MFQK01000035">
    <property type="protein sequence ID" value="OGH80697.1"/>
    <property type="molecule type" value="Genomic_DNA"/>
</dbReference>
<comment type="caution">
    <text evidence="2">The sequence shown here is derived from an EMBL/GenBank/DDBJ whole genome shotgun (WGS) entry which is preliminary data.</text>
</comment>
<reference evidence="2 3" key="1">
    <citation type="journal article" date="2016" name="Nat. Commun.">
        <title>Thousands of microbial genomes shed light on interconnected biogeochemical processes in an aquifer system.</title>
        <authorList>
            <person name="Anantharaman K."/>
            <person name="Brown C.T."/>
            <person name="Hug L.A."/>
            <person name="Sharon I."/>
            <person name="Castelle C.J."/>
            <person name="Probst A.J."/>
            <person name="Thomas B.C."/>
            <person name="Singh A."/>
            <person name="Wilkins M.J."/>
            <person name="Karaoz U."/>
            <person name="Brodie E.L."/>
            <person name="Williams K.H."/>
            <person name="Hubbard S.S."/>
            <person name="Banfield J.F."/>
        </authorList>
    </citation>
    <scope>NUCLEOTIDE SEQUENCE [LARGE SCALE GENOMIC DNA]</scope>
</reference>
<accession>A0A1F6N9T8</accession>
<evidence type="ECO:0000256" key="1">
    <source>
        <dbReference type="SAM" id="MobiDB-lite"/>
    </source>
</evidence>
<evidence type="ECO:0000313" key="2">
    <source>
        <dbReference type="EMBL" id="OGH80697.1"/>
    </source>
</evidence>
<proteinExistence type="predicted"/>